<keyword evidence="7" id="KW-0927">Auxin signaling pathway</keyword>
<dbReference type="Pfam" id="PF03547">
    <property type="entry name" value="Mem_trans"/>
    <property type="match status" value="1"/>
</dbReference>
<evidence type="ECO:0008006" key="13">
    <source>
        <dbReference type="Google" id="ProtNLM"/>
    </source>
</evidence>
<dbReference type="InterPro" id="IPR045033">
    <property type="entry name" value="PILS1/3/4/5/7"/>
</dbReference>
<evidence type="ECO:0000256" key="10">
    <source>
        <dbReference type="SAM" id="Phobius"/>
    </source>
</evidence>
<dbReference type="InterPro" id="IPR004776">
    <property type="entry name" value="Mem_transp_PIN-like"/>
</dbReference>
<dbReference type="GO" id="GO:0005789">
    <property type="term" value="C:endoplasmic reticulum membrane"/>
    <property type="evidence" value="ECO:0007669"/>
    <property type="project" value="UniProtKB-SubCell"/>
</dbReference>
<evidence type="ECO:0000256" key="9">
    <source>
        <dbReference type="ARBA" id="ARBA00025752"/>
    </source>
</evidence>
<keyword evidence="12" id="KW-1185">Reference proteome</keyword>
<evidence type="ECO:0000256" key="2">
    <source>
        <dbReference type="ARBA" id="ARBA00022448"/>
    </source>
</evidence>
<organism evidence="11 12">
    <name type="scientific">Anisodus tanguticus</name>
    <dbReference type="NCBI Taxonomy" id="243964"/>
    <lineage>
        <taxon>Eukaryota</taxon>
        <taxon>Viridiplantae</taxon>
        <taxon>Streptophyta</taxon>
        <taxon>Embryophyta</taxon>
        <taxon>Tracheophyta</taxon>
        <taxon>Spermatophyta</taxon>
        <taxon>Magnoliopsida</taxon>
        <taxon>eudicotyledons</taxon>
        <taxon>Gunneridae</taxon>
        <taxon>Pentapetalae</taxon>
        <taxon>asterids</taxon>
        <taxon>lamiids</taxon>
        <taxon>Solanales</taxon>
        <taxon>Solanaceae</taxon>
        <taxon>Solanoideae</taxon>
        <taxon>Hyoscyameae</taxon>
        <taxon>Anisodus</taxon>
    </lineage>
</organism>
<evidence type="ECO:0000256" key="5">
    <source>
        <dbReference type="ARBA" id="ARBA00022989"/>
    </source>
</evidence>
<dbReference type="Proteomes" id="UP001291623">
    <property type="component" value="Unassembled WGS sequence"/>
</dbReference>
<reference evidence="11" key="1">
    <citation type="submission" date="2023-12" db="EMBL/GenBank/DDBJ databases">
        <title>Genome assembly of Anisodus tanguticus.</title>
        <authorList>
            <person name="Wang Y.-J."/>
        </authorList>
    </citation>
    <scope>NUCLEOTIDE SEQUENCE</scope>
    <source>
        <strain evidence="11">KB-2021</strain>
        <tissue evidence="11">Leaf</tissue>
    </source>
</reference>
<keyword evidence="6 10" id="KW-0472">Membrane</keyword>
<name>A0AAE1SCG5_9SOLA</name>
<comment type="caution">
    <text evidence="11">The sequence shown here is derived from an EMBL/GenBank/DDBJ whole genome shotgun (WGS) entry which is preliminary data.</text>
</comment>
<keyword evidence="3 10" id="KW-0812">Transmembrane</keyword>
<keyword evidence="5 10" id="KW-1133">Transmembrane helix</keyword>
<dbReference type="AlphaFoldDB" id="A0AAE1SCG5"/>
<evidence type="ECO:0000256" key="4">
    <source>
        <dbReference type="ARBA" id="ARBA00022824"/>
    </source>
</evidence>
<sequence>MLLIMIPAVYEEKNSPFGDSSTCSINGQAYASLSMAIVTRHMWTYVYNILQPHGIKHSTRKDSLESEAQLAVPLIVFEDMEKEPFVRRMKQHINIWAERINLKMLFAPSTIATIVGIIIGVVSSELKLHCTEATIPAVILIVGANLLRGLKKSEIGMCVVIGVQVVRYVALPLCGIVVVKAARHFGLVGSDPLYHFVLLLQYALASAMTIGTDSYTVVWSWGK</sequence>
<dbReference type="GO" id="GO:0009734">
    <property type="term" value="P:auxin-activated signaling pathway"/>
    <property type="evidence" value="ECO:0007669"/>
    <property type="project" value="UniProtKB-KW"/>
</dbReference>
<dbReference type="PANTHER" id="PTHR31651">
    <property type="match status" value="1"/>
</dbReference>
<evidence type="ECO:0000256" key="1">
    <source>
        <dbReference type="ARBA" id="ARBA00004477"/>
    </source>
</evidence>
<evidence type="ECO:0000256" key="3">
    <source>
        <dbReference type="ARBA" id="ARBA00022692"/>
    </source>
</evidence>
<feature type="transmembrane region" description="Helical" evidence="10">
    <location>
        <begin position="133"/>
        <end position="150"/>
    </location>
</feature>
<proteinExistence type="inferred from homology"/>
<feature type="transmembrane region" description="Helical" evidence="10">
    <location>
        <begin position="100"/>
        <end position="121"/>
    </location>
</feature>
<feature type="transmembrane region" description="Helical" evidence="10">
    <location>
        <begin position="199"/>
        <end position="221"/>
    </location>
</feature>
<dbReference type="PANTHER" id="PTHR31651:SF6">
    <property type="entry name" value="PROTEIN PIN-LIKES 1-LIKE"/>
    <property type="match status" value="1"/>
</dbReference>
<comment type="similarity">
    <text evidence="9">Belongs to the auxin efflux carrier (TC 2.A.69.2) family.</text>
</comment>
<protein>
    <recommendedName>
        <fullName evidence="13">PIN-like protein</fullName>
    </recommendedName>
</protein>
<keyword evidence="2" id="KW-0813">Transport</keyword>
<evidence type="ECO:0000313" key="11">
    <source>
        <dbReference type="EMBL" id="KAK4368249.1"/>
    </source>
</evidence>
<dbReference type="EMBL" id="JAVYJV010000006">
    <property type="protein sequence ID" value="KAK4368249.1"/>
    <property type="molecule type" value="Genomic_DNA"/>
</dbReference>
<feature type="transmembrane region" description="Helical" evidence="10">
    <location>
        <begin position="157"/>
        <end position="179"/>
    </location>
</feature>
<evidence type="ECO:0000313" key="12">
    <source>
        <dbReference type="Proteomes" id="UP001291623"/>
    </source>
</evidence>
<dbReference type="GO" id="GO:0080162">
    <property type="term" value="P:endoplasmic reticulum to cytosol auxin transport"/>
    <property type="evidence" value="ECO:0007669"/>
    <property type="project" value="InterPro"/>
</dbReference>
<evidence type="ECO:0000256" key="8">
    <source>
        <dbReference type="ARBA" id="ARBA00025100"/>
    </source>
</evidence>
<accession>A0AAE1SCG5</accession>
<evidence type="ECO:0000256" key="6">
    <source>
        <dbReference type="ARBA" id="ARBA00023136"/>
    </source>
</evidence>
<keyword evidence="4" id="KW-0256">Endoplasmic reticulum</keyword>
<comment type="function">
    <text evidence="8">Involved in cellular auxin homeostasis by regulating auxin metabolism. Regulates intracellular auxin accumulation at the endoplasmic reticulum and thus auxin availability for nuclear auxin signaling.</text>
</comment>
<comment type="subcellular location">
    <subcellularLocation>
        <location evidence="1">Endoplasmic reticulum membrane</location>
        <topology evidence="1">Multi-pass membrane protein</topology>
    </subcellularLocation>
</comment>
<gene>
    <name evidence="11" type="ORF">RND71_012041</name>
</gene>
<evidence type="ECO:0000256" key="7">
    <source>
        <dbReference type="ARBA" id="ARBA00023294"/>
    </source>
</evidence>